<dbReference type="PANTHER" id="PTHR32378:SF10">
    <property type="entry name" value="GUANINE NUCLEOTIDE-BINDING PROTEIN SUBUNIT GAMMA 3"/>
    <property type="match status" value="1"/>
</dbReference>
<dbReference type="InterPro" id="IPR055305">
    <property type="entry name" value="GG3-like"/>
</dbReference>
<feature type="region of interest" description="Disordered" evidence="1">
    <location>
        <begin position="1"/>
        <end position="40"/>
    </location>
</feature>
<keyword evidence="4" id="KW-1185">Reference proteome</keyword>
<evidence type="ECO:0000259" key="2">
    <source>
        <dbReference type="Pfam" id="PF00631"/>
    </source>
</evidence>
<gene>
    <name evidence="3" type="ORF">TAV2_LOCUS20578</name>
</gene>
<dbReference type="PANTHER" id="PTHR32378">
    <property type="entry name" value="GUANINE NUCLEOTIDE-BINDING PROTEIN SUBUNIT GAMMA 3"/>
    <property type="match status" value="1"/>
</dbReference>
<evidence type="ECO:0000313" key="3">
    <source>
        <dbReference type="EMBL" id="CAH2072265.1"/>
    </source>
</evidence>
<name>A0AAU9SX48_THLAR</name>
<protein>
    <recommendedName>
        <fullName evidence="2">G protein gamma domain-containing protein</fullName>
    </recommendedName>
</protein>
<organism evidence="3 4">
    <name type="scientific">Thlaspi arvense</name>
    <name type="common">Field penny-cress</name>
    <dbReference type="NCBI Taxonomy" id="13288"/>
    <lineage>
        <taxon>Eukaryota</taxon>
        <taxon>Viridiplantae</taxon>
        <taxon>Streptophyta</taxon>
        <taxon>Embryophyta</taxon>
        <taxon>Tracheophyta</taxon>
        <taxon>Spermatophyta</taxon>
        <taxon>Magnoliopsida</taxon>
        <taxon>eudicotyledons</taxon>
        <taxon>Gunneridae</taxon>
        <taxon>Pentapetalae</taxon>
        <taxon>rosids</taxon>
        <taxon>malvids</taxon>
        <taxon>Brassicales</taxon>
        <taxon>Brassicaceae</taxon>
        <taxon>Thlaspideae</taxon>
        <taxon>Thlaspi</taxon>
    </lineage>
</organism>
<evidence type="ECO:0000256" key="1">
    <source>
        <dbReference type="SAM" id="MobiDB-lite"/>
    </source>
</evidence>
<dbReference type="Proteomes" id="UP000836841">
    <property type="component" value="Chromosome 6"/>
</dbReference>
<feature type="compositionally biased region" description="Gly residues" evidence="1">
    <location>
        <begin position="1"/>
        <end position="17"/>
    </location>
</feature>
<accession>A0AAU9SX48</accession>
<reference evidence="3 4" key="1">
    <citation type="submission" date="2022-03" db="EMBL/GenBank/DDBJ databases">
        <authorList>
            <person name="Nunn A."/>
            <person name="Chopra R."/>
            <person name="Nunn A."/>
            <person name="Contreras Garrido A."/>
        </authorList>
    </citation>
    <scope>NUCLEOTIDE SEQUENCE [LARGE SCALE GENOMIC DNA]</scope>
</reference>
<dbReference type="Pfam" id="PF00631">
    <property type="entry name" value="G-gamma"/>
    <property type="match status" value="1"/>
</dbReference>
<evidence type="ECO:0000313" key="4">
    <source>
        <dbReference type="Proteomes" id="UP000836841"/>
    </source>
</evidence>
<feature type="compositionally biased region" description="Pro residues" evidence="1">
    <location>
        <begin position="25"/>
        <end position="36"/>
    </location>
</feature>
<dbReference type="EMBL" id="OU466862">
    <property type="protein sequence ID" value="CAH2072265.1"/>
    <property type="molecule type" value="Genomic_DNA"/>
</dbReference>
<sequence>MAAPPGGGGGEGAGGAGSALTSSSLPPPRPKSPPEYPDLYGKRREAARVQMLEREIGFLEASVQPASRCCKEVSDFVLANSDPLIPAQRKSRRSCRFWKWLCSGIPCVSLASFCCCCQSDAATAAALAPNAVTGLAAQIAVVAQDRAARAVRAAQAVHASEVAVVLVRTYLAAFPPVSAVALDHLVCVRRRAHAAAATARSDGHLVLNVPRYDFVVVFAIVKICALILVV</sequence>
<feature type="domain" description="G protein gamma" evidence="2">
    <location>
        <begin position="48"/>
        <end position="110"/>
    </location>
</feature>
<dbReference type="InterPro" id="IPR015898">
    <property type="entry name" value="G-protein_gamma-like_dom"/>
</dbReference>
<dbReference type="GO" id="GO:0007186">
    <property type="term" value="P:G protein-coupled receptor signaling pathway"/>
    <property type="evidence" value="ECO:0007669"/>
    <property type="project" value="InterPro"/>
</dbReference>
<dbReference type="AlphaFoldDB" id="A0AAU9SX48"/>
<proteinExistence type="predicted"/>